<dbReference type="Pfam" id="PF07715">
    <property type="entry name" value="Plug"/>
    <property type="match status" value="1"/>
</dbReference>
<evidence type="ECO:0000256" key="1">
    <source>
        <dbReference type="ARBA" id="ARBA00004571"/>
    </source>
</evidence>
<dbReference type="PATRIC" id="fig|555500.3.peg.46"/>
<evidence type="ECO:0000256" key="5">
    <source>
        <dbReference type="ARBA" id="ARBA00023077"/>
    </source>
</evidence>
<evidence type="ECO:0000256" key="7">
    <source>
        <dbReference type="ARBA" id="ARBA00023237"/>
    </source>
</evidence>
<organism evidence="13 14">
    <name type="scientific">Galbibacter marinus</name>
    <dbReference type="NCBI Taxonomy" id="555500"/>
    <lineage>
        <taxon>Bacteria</taxon>
        <taxon>Pseudomonadati</taxon>
        <taxon>Bacteroidota</taxon>
        <taxon>Flavobacteriia</taxon>
        <taxon>Flavobacteriales</taxon>
        <taxon>Flavobacteriaceae</taxon>
        <taxon>Galbibacter</taxon>
    </lineage>
</organism>
<evidence type="ECO:0000259" key="12">
    <source>
        <dbReference type="Pfam" id="PF07715"/>
    </source>
</evidence>
<dbReference type="PANTHER" id="PTHR40980">
    <property type="entry name" value="PLUG DOMAIN-CONTAINING PROTEIN"/>
    <property type="match status" value="1"/>
</dbReference>
<dbReference type="Gene3D" id="2.170.130.10">
    <property type="entry name" value="TonB-dependent receptor, plug domain"/>
    <property type="match status" value="1"/>
</dbReference>
<dbReference type="Gene3D" id="2.40.170.20">
    <property type="entry name" value="TonB-dependent receptor, beta-barrel domain"/>
    <property type="match status" value="1"/>
</dbReference>
<keyword evidence="2 8" id="KW-0813">Transport</keyword>
<name>K2QNT8_9FLAO</name>
<keyword evidence="4 8" id="KW-0812">Transmembrane</keyword>
<keyword evidence="14" id="KW-1185">Reference proteome</keyword>
<reference evidence="13 14" key="1">
    <citation type="journal article" date="2012" name="J. Bacteriol.">
        <title>Genome Sequence of Galbibacter marinum Type Strain ck-I2-15.</title>
        <authorList>
            <person name="Lai Q."/>
            <person name="Li C."/>
            <person name="Shao Z."/>
        </authorList>
    </citation>
    <scope>NUCLEOTIDE SEQUENCE [LARGE SCALE GENOMIC DNA]</scope>
    <source>
        <strain evidence="14">ck-I2-15</strain>
    </source>
</reference>
<dbReference type="NCBIfam" id="TIGR01782">
    <property type="entry name" value="TonB-Xanth-Caul"/>
    <property type="match status" value="1"/>
</dbReference>
<dbReference type="SUPFAM" id="SSF49464">
    <property type="entry name" value="Carboxypeptidase regulatory domain-like"/>
    <property type="match status" value="1"/>
</dbReference>
<feature type="chain" id="PRO_5003866198" evidence="10">
    <location>
        <begin position="23"/>
        <end position="956"/>
    </location>
</feature>
<dbReference type="InterPro" id="IPR008969">
    <property type="entry name" value="CarboxyPept-like_regulatory"/>
</dbReference>
<dbReference type="Pfam" id="PF00593">
    <property type="entry name" value="TonB_dep_Rec_b-barrel"/>
    <property type="match status" value="1"/>
</dbReference>
<dbReference type="RefSeq" id="WP_008989922.1">
    <property type="nucleotide sequence ID" value="NZ_AMSG01000001.1"/>
</dbReference>
<evidence type="ECO:0000256" key="3">
    <source>
        <dbReference type="ARBA" id="ARBA00022452"/>
    </source>
</evidence>
<keyword evidence="13" id="KW-0675">Receptor</keyword>
<evidence type="ECO:0000256" key="9">
    <source>
        <dbReference type="RuleBase" id="RU003357"/>
    </source>
</evidence>
<dbReference type="CDD" id="cd01347">
    <property type="entry name" value="ligand_gated_channel"/>
    <property type="match status" value="1"/>
</dbReference>
<dbReference type="InterPro" id="IPR036942">
    <property type="entry name" value="Beta-barrel_TonB_sf"/>
</dbReference>
<dbReference type="InterPro" id="IPR037066">
    <property type="entry name" value="Plug_dom_sf"/>
</dbReference>
<dbReference type="STRING" id="555500.I215_00220"/>
<feature type="domain" description="TonB-dependent receptor plug" evidence="12">
    <location>
        <begin position="129"/>
        <end position="232"/>
    </location>
</feature>
<dbReference type="EMBL" id="AMSG01000001">
    <property type="protein sequence ID" value="EKF56592.1"/>
    <property type="molecule type" value="Genomic_DNA"/>
</dbReference>
<keyword evidence="6 8" id="KW-0472">Membrane</keyword>
<feature type="domain" description="TonB-dependent receptor-like beta-barrel" evidence="11">
    <location>
        <begin position="526"/>
        <end position="920"/>
    </location>
</feature>
<dbReference type="Gene3D" id="2.60.40.1120">
    <property type="entry name" value="Carboxypeptidase-like, regulatory domain"/>
    <property type="match status" value="1"/>
</dbReference>
<dbReference type="AlphaFoldDB" id="K2QNT8"/>
<dbReference type="eggNOG" id="COG4771">
    <property type="taxonomic scope" value="Bacteria"/>
</dbReference>
<dbReference type="PANTHER" id="PTHR40980:SF4">
    <property type="entry name" value="TONB-DEPENDENT RECEPTOR-LIKE BETA-BARREL DOMAIN-CONTAINING PROTEIN"/>
    <property type="match status" value="1"/>
</dbReference>
<evidence type="ECO:0000256" key="6">
    <source>
        <dbReference type="ARBA" id="ARBA00023136"/>
    </source>
</evidence>
<comment type="similarity">
    <text evidence="8 9">Belongs to the TonB-dependent receptor family.</text>
</comment>
<sequence>MSALKQLLTVAIVALFTTALSAQEGHIQGTIRDENGIYVPGATILVQDTDLGTVSDINGRFTLLSVPAGERELTIKYLGFQDIHHQVSVIPNQTISADLVLESSPIELEGVEVSTFGFGGQSKALNTQKNNTNITNVVSTDQIGKFPDANIGDAIKRIPGITMQMDQGEARTIIVRGLSPHLNSVTLNGSRIPSAEGDNRDVQMDLIPSDMIQTIEVSKAVTPKMDGDAIGGSVNLITRTAPQGFRLSATAGSGLNLINNKRILNGSFLVGDRTADKKFGWMVSASINDNDFGSHNVEAEWSDEFEYNTGMLDADGEEIIEEQKVNPYNSVYEVRNYMVQRTRRSFSVNMDYKLDQNNTVYFKSMYNWRDDRENRLAYSNEILDGEDIGLNDFTIDDQGNLLRFPVEATRETKGGARGGRNENARLEDQRMQNYSVGGEHLFGKLKFDWMTSYAKASEVKPNERYIGYASEFSVLRSLDTKKPLFTPENMEDAALSNFELDELTEEQQDTEEEDINAFVNFELPLHLFGDQGSLQFGLRTRLKSKVRENSFKEYTPMTNGYEFLDQVETHSYSDPDFLAGEKYQVGSFVTPEFLGSMDLNDQSQFEMESVPDEYLRANFDVDENVYAAYAMTTQNITDRLSVLAGLRVEKTDISATGNSILDQEDRIGEITKESSYTNFMPSIHLKYNFTPQTILRFAWTNTLSRPNYIDLVPYLDIVAEDKEVYLGNADLDPTTAMNFDLMAEHYFRNVGIISAGAFFKKIDDFIYTSVLEASDASYGEGTEGFEIYQPHNGEEANVYGAEFSFQRQLDFLPGFAKNFNLYLNYTYLASDTNGITNEDGELREDMDLPSTSPHMFNASLAYSHSRFNIRLSSNFADSYIDEIGGNSFEDRYYDKQLFLDLNLSYSVTPNLSLYVDLNNITNQPLRYYQGNRQRTMQMEYYEKRLTFGLKYDLFKN</sequence>
<dbReference type="InterPro" id="IPR000531">
    <property type="entry name" value="Beta-barrel_TonB"/>
</dbReference>
<dbReference type="SUPFAM" id="SSF56935">
    <property type="entry name" value="Porins"/>
    <property type="match status" value="1"/>
</dbReference>
<dbReference type="Pfam" id="PF13715">
    <property type="entry name" value="CarbopepD_reg_2"/>
    <property type="match status" value="1"/>
</dbReference>
<dbReference type="InterPro" id="IPR012910">
    <property type="entry name" value="Plug_dom"/>
</dbReference>
<dbReference type="GO" id="GO:0009279">
    <property type="term" value="C:cell outer membrane"/>
    <property type="evidence" value="ECO:0007669"/>
    <property type="project" value="UniProtKB-SubCell"/>
</dbReference>
<keyword evidence="10" id="KW-0732">Signal</keyword>
<dbReference type="OrthoDB" id="8727862at2"/>
<comment type="caution">
    <text evidence="13">The sequence shown here is derived from an EMBL/GenBank/DDBJ whole genome shotgun (WGS) entry which is preliminary data.</text>
</comment>
<gene>
    <name evidence="13" type="ORF">I215_00220</name>
</gene>
<evidence type="ECO:0000256" key="10">
    <source>
        <dbReference type="SAM" id="SignalP"/>
    </source>
</evidence>
<keyword evidence="3 8" id="KW-1134">Transmembrane beta strand</keyword>
<evidence type="ECO:0000313" key="13">
    <source>
        <dbReference type="EMBL" id="EKF56592.1"/>
    </source>
</evidence>
<proteinExistence type="inferred from homology"/>
<protein>
    <submittedName>
        <fullName evidence="13">TonB-dependent receptor</fullName>
    </submittedName>
</protein>
<dbReference type="InterPro" id="IPR039426">
    <property type="entry name" value="TonB-dep_rcpt-like"/>
</dbReference>
<evidence type="ECO:0000256" key="4">
    <source>
        <dbReference type="ARBA" id="ARBA00022692"/>
    </source>
</evidence>
<accession>K2QNT8</accession>
<comment type="subcellular location">
    <subcellularLocation>
        <location evidence="1 8">Cell outer membrane</location>
        <topology evidence="1 8">Multi-pass membrane protein</topology>
    </subcellularLocation>
</comment>
<dbReference type="InterPro" id="IPR010104">
    <property type="entry name" value="TonB_rcpt_bac"/>
</dbReference>
<feature type="signal peptide" evidence="10">
    <location>
        <begin position="1"/>
        <end position="22"/>
    </location>
</feature>
<keyword evidence="5 9" id="KW-0798">TonB box</keyword>
<evidence type="ECO:0000256" key="2">
    <source>
        <dbReference type="ARBA" id="ARBA00022448"/>
    </source>
</evidence>
<dbReference type="PROSITE" id="PS52016">
    <property type="entry name" value="TONB_DEPENDENT_REC_3"/>
    <property type="match status" value="1"/>
</dbReference>
<evidence type="ECO:0000313" key="14">
    <source>
        <dbReference type="Proteomes" id="UP000007364"/>
    </source>
</evidence>
<dbReference type="Proteomes" id="UP000007364">
    <property type="component" value="Unassembled WGS sequence"/>
</dbReference>
<evidence type="ECO:0000256" key="8">
    <source>
        <dbReference type="PROSITE-ProRule" id="PRU01360"/>
    </source>
</evidence>
<evidence type="ECO:0000259" key="11">
    <source>
        <dbReference type="Pfam" id="PF00593"/>
    </source>
</evidence>
<keyword evidence="7 8" id="KW-0998">Cell outer membrane</keyword>